<organism evidence="2 3">
    <name type="scientific">Daphnia magna</name>
    <dbReference type="NCBI Taxonomy" id="35525"/>
    <lineage>
        <taxon>Eukaryota</taxon>
        <taxon>Metazoa</taxon>
        <taxon>Ecdysozoa</taxon>
        <taxon>Arthropoda</taxon>
        <taxon>Crustacea</taxon>
        <taxon>Branchiopoda</taxon>
        <taxon>Diplostraca</taxon>
        <taxon>Cladocera</taxon>
        <taxon>Anomopoda</taxon>
        <taxon>Daphniidae</taxon>
        <taxon>Daphnia</taxon>
    </lineage>
</organism>
<evidence type="ECO:0000313" key="3">
    <source>
        <dbReference type="Proteomes" id="UP001234178"/>
    </source>
</evidence>
<proteinExistence type="predicted"/>
<reference evidence="2 3" key="1">
    <citation type="journal article" date="2023" name="Nucleic Acids Res.">
        <title>The hologenome of Daphnia magna reveals possible DNA methylation and microbiome-mediated evolution of the host genome.</title>
        <authorList>
            <person name="Chaturvedi A."/>
            <person name="Li X."/>
            <person name="Dhandapani V."/>
            <person name="Marshall H."/>
            <person name="Kissane S."/>
            <person name="Cuenca-Cambronero M."/>
            <person name="Asole G."/>
            <person name="Calvet F."/>
            <person name="Ruiz-Romero M."/>
            <person name="Marangio P."/>
            <person name="Guigo R."/>
            <person name="Rago D."/>
            <person name="Mirbahai L."/>
            <person name="Eastwood N."/>
            <person name="Colbourne J.K."/>
            <person name="Zhou J."/>
            <person name="Mallon E."/>
            <person name="Orsini L."/>
        </authorList>
    </citation>
    <scope>NUCLEOTIDE SEQUENCE [LARGE SCALE GENOMIC DNA]</scope>
    <source>
        <strain evidence="2">LRV0_1</strain>
    </source>
</reference>
<feature type="compositionally biased region" description="Polar residues" evidence="1">
    <location>
        <begin position="107"/>
        <end position="119"/>
    </location>
</feature>
<dbReference type="EMBL" id="JAOYFB010000003">
    <property type="protein sequence ID" value="KAK4011147.1"/>
    <property type="molecule type" value="Genomic_DNA"/>
</dbReference>
<accession>A0ABQ9ZE01</accession>
<feature type="compositionally biased region" description="Low complexity" evidence="1">
    <location>
        <begin position="120"/>
        <end position="131"/>
    </location>
</feature>
<feature type="region of interest" description="Disordered" evidence="1">
    <location>
        <begin position="96"/>
        <end position="131"/>
    </location>
</feature>
<sequence>MGTRPGAAALFPLQMETNVMRTPLKSPRHQRHLWGKVPEKVSVDQPVVVEGPNTGVSAPSTEVPAYIFCLLANLPPYQMAGGSGWLSAGIVGGSGLEEQQGGRSDRQQFSPRNSKGNGRQQQQQQQEQKTNQIQYYRMKETNAGKIGGKIVCINEAYFSPLYTNYKNTVDRELI</sequence>
<keyword evidence="3" id="KW-1185">Reference proteome</keyword>
<evidence type="ECO:0000313" key="2">
    <source>
        <dbReference type="EMBL" id="KAK4011147.1"/>
    </source>
</evidence>
<evidence type="ECO:0000256" key="1">
    <source>
        <dbReference type="SAM" id="MobiDB-lite"/>
    </source>
</evidence>
<gene>
    <name evidence="2" type="ORF">OUZ56_020262</name>
</gene>
<comment type="caution">
    <text evidence="2">The sequence shown here is derived from an EMBL/GenBank/DDBJ whole genome shotgun (WGS) entry which is preliminary data.</text>
</comment>
<dbReference type="Proteomes" id="UP001234178">
    <property type="component" value="Unassembled WGS sequence"/>
</dbReference>
<protein>
    <submittedName>
        <fullName evidence="2">Uncharacterized protein</fullName>
    </submittedName>
</protein>
<name>A0ABQ9ZE01_9CRUS</name>